<feature type="non-terminal residue" evidence="1">
    <location>
        <position position="1"/>
    </location>
</feature>
<accession>A0A392W0Q9</accession>
<dbReference type="AlphaFoldDB" id="A0A392W0Q9"/>
<reference evidence="1 2" key="1">
    <citation type="journal article" date="2018" name="Front. Plant Sci.">
        <title>Red Clover (Trifolium pratense) and Zigzag Clover (T. medium) - A Picture of Genomic Similarities and Differences.</title>
        <authorList>
            <person name="Dluhosova J."/>
            <person name="Istvanek J."/>
            <person name="Nedelnik J."/>
            <person name="Repkova J."/>
        </authorList>
    </citation>
    <scope>NUCLEOTIDE SEQUENCE [LARGE SCALE GENOMIC DNA]</scope>
    <source>
        <strain evidence="2">cv. 10/8</strain>
        <tissue evidence="1">Leaf</tissue>
    </source>
</reference>
<evidence type="ECO:0000313" key="1">
    <source>
        <dbReference type="EMBL" id="MCI93283.1"/>
    </source>
</evidence>
<comment type="caution">
    <text evidence="1">The sequence shown here is derived from an EMBL/GenBank/DDBJ whole genome shotgun (WGS) entry which is preliminary data.</text>
</comment>
<name>A0A392W0Q9_9FABA</name>
<organism evidence="1 2">
    <name type="scientific">Trifolium medium</name>
    <dbReference type="NCBI Taxonomy" id="97028"/>
    <lineage>
        <taxon>Eukaryota</taxon>
        <taxon>Viridiplantae</taxon>
        <taxon>Streptophyta</taxon>
        <taxon>Embryophyta</taxon>
        <taxon>Tracheophyta</taxon>
        <taxon>Spermatophyta</taxon>
        <taxon>Magnoliopsida</taxon>
        <taxon>eudicotyledons</taxon>
        <taxon>Gunneridae</taxon>
        <taxon>Pentapetalae</taxon>
        <taxon>rosids</taxon>
        <taxon>fabids</taxon>
        <taxon>Fabales</taxon>
        <taxon>Fabaceae</taxon>
        <taxon>Papilionoideae</taxon>
        <taxon>50 kb inversion clade</taxon>
        <taxon>NPAAA clade</taxon>
        <taxon>Hologalegina</taxon>
        <taxon>IRL clade</taxon>
        <taxon>Trifolieae</taxon>
        <taxon>Trifolium</taxon>
    </lineage>
</organism>
<dbReference type="EMBL" id="LXQA011324935">
    <property type="protein sequence ID" value="MCI93283.1"/>
    <property type="molecule type" value="Genomic_DNA"/>
</dbReference>
<keyword evidence="2" id="KW-1185">Reference proteome</keyword>
<proteinExistence type="predicted"/>
<sequence>VVGNLALPFGTLKVVFMGCRGSLWRIRLS</sequence>
<evidence type="ECO:0000313" key="2">
    <source>
        <dbReference type="Proteomes" id="UP000265520"/>
    </source>
</evidence>
<protein>
    <submittedName>
        <fullName evidence="1">Uncharacterized protein</fullName>
    </submittedName>
</protein>
<dbReference type="Proteomes" id="UP000265520">
    <property type="component" value="Unassembled WGS sequence"/>
</dbReference>